<dbReference type="InterPro" id="IPR035906">
    <property type="entry name" value="MetI-like_sf"/>
</dbReference>
<dbReference type="PROSITE" id="PS50928">
    <property type="entry name" value="ABC_TM1"/>
    <property type="match status" value="1"/>
</dbReference>
<keyword evidence="5" id="KW-1003">Cell membrane</keyword>
<organism evidence="16 17">
    <name type="scientific">Saccharothrix xinjiangensis</name>
    <dbReference type="NCBI Taxonomy" id="204798"/>
    <lineage>
        <taxon>Bacteria</taxon>
        <taxon>Bacillati</taxon>
        <taxon>Actinomycetota</taxon>
        <taxon>Actinomycetes</taxon>
        <taxon>Pseudonocardiales</taxon>
        <taxon>Pseudonocardiaceae</taxon>
        <taxon>Saccharothrix</taxon>
    </lineage>
</organism>
<dbReference type="PROSITE" id="PS00211">
    <property type="entry name" value="ABC_TRANSPORTER_1"/>
    <property type="match status" value="1"/>
</dbReference>
<dbReference type="InterPro" id="IPR000515">
    <property type="entry name" value="MetI-like"/>
</dbReference>
<keyword evidence="9" id="KW-0067">ATP-binding</keyword>
<evidence type="ECO:0000256" key="1">
    <source>
        <dbReference type="ARBA" id="ARBA00004141"/>
    </source>
</evidence>
<dbReference type="SUPFAM" id="SSF52540">
    <property type="entry name" value="P-loop containing nucleoside triphosphate hydrolases"/>
    <property type="match status" value="1"/>
</dbReference>
<gene>
    <name evidence="16" type="ORF">ACFPFM_40580</name>
</gene>
<dbReference type="SUPFAM" id="SSF161098">
    <property type="entry name" value="MetI-like"/>
    <property type="match status" value="1"/>
</dbReference>
<evidence type="ECO:0000256" key="9">
    <source>
        <dbReference type="ARBA" id="ARBA00022840"/>
    </source>
</evidence>
<evidence type="ECO:0000256" key="6">
    <source>
        <dbReference type="ARBA" id="ARBA00022519"/>
    </source>
</evidence>
<comment type="similarity">
    <text evidence="3">Belongs to the ABC transporter superfamily.</text>
</comment>
<accession>A0ABV9YBE1</accession>
<name>A0ABV9YBE1_9PSEU</name>
<feature type="transmembrane region" description="Helical" evidence="13">
    <location>
        <begin position="260"/>
        <end position="284"/>
    </location>
</feature>
<evidence type="ECO:0000313" key="17">
    <source>
        <dbReference type="Proteomes" id="UP001595833"/>
    </source>
</evidence>
<dbReference type="InterPro" id="IPR003593">
    <property type="entry name" value="AAA+_ATPase"/>
</dbReference>
<dbReference type="Pfam" id="PF08352">
    <property type="entry name" value="oligo_HPY"/>
    <property type="match status" value="1"/>
</dbReference>
<evidence type="ECO:0000256" key="2">
    <source>
        <dbReference type="ARBA" id="ARBA00004202"/>
    </source>
</evidence>
<feature type="transmembrane region" description="Helical" evidence="13">
    <location>
        <begin position="91"/>
        <end position="111"/>
    </location>
</feature>
<evidence type="ECO:0000256" key="12">
    <source>
        <dbReference type="ARBA" id="ARBA00023136"/>
    </source>
</evidence>
<keyword evidence="10" id="KW-1278">Translocase</keyword>
<dbReference type="PROSITE" id="PS50893">
    <property type="entry name" value="ABC_TRANSPORTER_2"/>
    <property type="match status" value="1"/>
</dbReference>
<evidence type="ECO:0000256" key="5">
    <source>
        <dbReference type="ARBA" id="ARBA00022475"/>
    </source>
</evidence>
<feature type="domain" description="ABC transmembrane type-1" evidence="15">
    <location>
        <begin position="91"/>
        <end position="281"/>
    </location>
</feature>
<dbReference type="RefSeq" id="WP_344043330.1">
    <property type="nucleotide sequence ID" value="NZ_BAAAKE010000043.1"/>
</dbReference>
<evidence type="ECO:0000259" key="15">
    <source>
        <dbReference type="PROSITE" id="PS50928"/>
    </source>
</evidence>
<keyword evidence="4 13" id="KW-0813">Transport</keyword>
<dbReference type="InterPro" id="IPR003439">
    <property type="entry name" value="ABC_transporter-like_ATP-bd"/>
</dbReference>
<dbReference type="SMART" id="SM00382">
    <property type="entry name" value="AAA"/>
    <property type="match status" value="1"/>
</dbReference>
<keyword evidence="8" id="KW-0547">Nucleotide-binding</keyword>
<feature type="transmembrane region" description="Helical" evidence="13">
    <location>
        <begin position="152"/>
        <end position="172"/>
    </location>
</feature>
<sequence>MTNLSPVTVEPPRGRSGLRSMLPRWSPKLGVGLGLIVSITLFGLLGPLLLGDPNLIRDLGLTSPGGEFLLGTTLTGQDVLAQLASATRGSLYIGLLVGVMATVLSALFGIVGSYVGGYVDEGFSLFSNVMLVIPGLPLVIVISAFVPADQRGSWTIAVVLAITGWAASARVLRAQTLSLRNRDYVAAAKVSGEKPWRVITVEILPNLLPLLASQFVFAVIYAILSEAGLSFLGLGASNSSTLGTMLYYAQNGFALQREAWWWFVPPGLIIALFGCGLSLVNFSIDEIINPKLRDIPRKAAVEPDRAAEPVARTDDDVVMTVRDLSVVYQVGRPVHAVKDVSLTLRRGEILGLAGESGCGKTTLAYAVNRLHRPPAEVTSGSVTFHDREGGDLDVLALAPGELREFRWSKLSMVFQGAMNALNPVITVRAQLEDVLTTHRPDMTKAQRRARCEEVLKLVGVDVRRLRSYPHELSGGMRQRVVIAMALLLDPQVMIMDEPTTALDVVVQRGILREILRLRDEIGFAVLFITHDLPLLLELADRIAVMKDGEVVEHATAQEMYERPAHPYTRKLLESFPSLTGERGSFVRSGEQTPSGGVR</sequence>
<evidence type="ECO:0000256" key="11">
    <source>
        <dbReference type="ARBA" id="ARBA00022989"/>
    </source>
</evidence>
<keyword evidence="17" id="KW-1185">Reference proteome</keyword>
<dbReference type="Gene3D" id="1.10.3720.10">
    <property type="entry name" value="MetI-like"/>
    <property type="match status" value="1"/>
</dbReference>
<dbReference type="PANTHER" id="PTHR43297:SF14">
    <property type="entry name" value="ATPASE AAA-TYPE CORE DOMAIN-CONTAINING PROTEIN"/>
    <property type="match status" value="1"/>
</dbReference>
<feature type="transmembrane region" description="Helical" evidence="13">
    <location>
        <begin position="123"/>
        <end position="146"/>
    </location>
</feature>
<feature type="domain" description="ABC transporter" evidence="14">
    <location>
        <begin position="321"/>
        <end position="572"/>
    </location>
</feature>
<feature type="transmembrane region" description="Helical" evidence="13">
    <location>
        <begin position="29"/>
        <end position="50"/>
    </location>
</feature>
<dbReference type="InterPro" id="IPR050388">
    <property type="entry name" value="ABC_Ni/Peptide_Import"/>
</dbReference>
<proteinExistence type="inferred from homology"/>
<evidence type="ECO:0000256" key="3">
    <source>
        <dbReference type="ARBA" id="ARBA00005417"/>
    </source>
</evidence>
<evidence type="ECO:0000256" key="7">
    <source>
        <dbReference type="ARBA" id="ARBA00022692"/>
    </source>
</evidence>
<keyword evidence="12 13" id="KW-0472">Membrane</keyword>
<dbReference type="InterPro" id="IPR017871">
    <property type="entry name" value="ABC_transporter-like_CS"/>
</dbReference>
<protein>
    <submittedName>
        <fullName evidence="16">Dipeptide/oligopeptide/nickel ABC transporter permease/ATP-binding protein</fullName>
    </submittedName>
</protein>
<evidence type="ECO:0000256" key="4">
    <source>
        <dbReference type="ARBA" id="ARBA00022448"/>
    </source>
</evidence>
<evidence type="ECO:0000259" key="14">
    <source>
        <dbReference type="PROSITE" id="PS50893"/>
    </source>
</evidence>
<dbReference type="EMBL" id="JBHSJB010000052">
    <property type="protein sequence ID" value="MFC5060045.1"/>
    <property type="molecule type" value="Genomic_DNA"/>
</dbReference>
<evidence type="ECO:0000256" key="10">
    <source>
        <dbReference type="ARBA" id="ARBA00022967"/>
    </source>
</evidence>
<keyword evidence="11 13" id="KW-1133">Transmembrane helix</keyword>
<dbReference type="InterPro" id="IPR013563">
    <property type="entry name" value="Oligopep_ABC_C"/>
</dbReference>
<dbReference type="Gene3D" id="3.40.50.300">
    <property type="entry name" value="P-loop containing nucleotide triphosphate hydrolases"/>
    <property type="match status" value="1"/>
</dbReference>
<dbReference type="CDD" id="cd06261">
    <property type="entry name" value="TM_PBP2"/>
    <property type="match status" value="1"/>
</dbReference>
<reference evidence="17" key="1">
    <citation type="journal article" date="2019" name="Int. J. Syst. Evol. Microbiol.">
        <title>The Global Catalogue of Microorganisms (GCM) 10K type strain sequencing project: providing services to taxonomists for standard genome sequencing and annotation.</title>
        <authorList>
            <consortium name="The Broad Institute Genomics Platform"/>
            <consortium name="The Broad Institute Genome Sequencing Center for Infectious Disease"/>
            <person name="Wu L."/>
            <person name="Ma J."/>
        </authorList>
    </citation>
    <scope>NUCLEOTIDE SEQUENCE [LARGE SCALE GENOMIC DNA]</scope>
    <source>
        <strain evidence="17">KCTC 12848</strain>
    </source>
</reference>
<comment type="similarity">
    <text evidence="13">Belongs to the binding-protein-dependent transport system permease family.</text>
</comment>
<evidence type="ECO:0000313" key="16">
    <source>
        <dbReference type="EMBL" id="MFC5060045.1"/>
    </source>
</evidence>
<dbReference type="Proteomes" id="UP001595833">
    <property type="component" value="Unassembled WGS sequence"/>
</dbReference>
<comment type="subcellular location">
    <subcellularLocation>
        <location evidence="13">Cell membrane</location>
        <topology evidence="13">Multi-pass membrane protein</topology>
    </subcellularLocation>
    <subcellularLocation>
        <location evidence="2">Cell membrane</location>
        <topology evidence="2">Peripheral membrane protein</topology>
    </subcellularLocation>
    <subcellularLocation>
        <location evidence="1">Membrane</location>
        <topology evidence="1">Multi-pass membrane protein</topology>
    </subcellularLocation>
</comment>
<dbReference type="Pfam" id="PF00528">
    <property type="entry name" value="BPD_transp_1"/>
    <property type="match status" value="1"/>
</dbReference>
<evidence type="ECO:0000256" key="13">
    <source>
        <dbReference type="RuleBase" id="RU363032"/>
    </source>
</evidence>
<evidence type="ECO:0000256" key="8">
    <source>
        <dbReference type="ARBA" id="ARBA00022741"/>
    </source>
</evidence>
<dbReference type="CDD" id="cd03257">
    <property type="entry name" value="ABC_NikE_OppD_transporters"/>
    <property type="match status" value="1"/>
</dbReference>
<comment type="caution">
    <text evidence="16">The sequence shown here is derived from an EMBL/GenBank/DDBJ whole genome shotgun (WGS) entry which is preliminary data.</text>
</comment>
<dbReference type="InterPro" id="IPR027417">
    <property type="entry name" value="P-loop_NTPase"/>
</dbReference>
<dbReference type="Pfam" id="PF00005">
    <property type="entry name" value="ABC_tran"/>
    <property type="match status" value="1"/>
</dbReference>
<keyword evidence="6" id="KW-0997">Cell inner membrane</keyword>
<dbReference type="PANTHER" id="PTHR43297">
    <property type="entry name" value="OLIGOPEPTIDE TRANSPORT ATP-BINDING PROTEIN APPD"/>
    <property type="match status" value="1"/>
</dbReference>
<keyword evidence="7 13" id="KW-0812">Transmembrane</keyword>